<evidence type="ECO:0000313" key="1">
    <source>
        <dbReference type="EMBL" id="PTM47100.1"/>
    </source>
</evidence>
<reference evidence="1 2" key="1">
    <citation type="submission" date="2018-04" db="EMBL/GenBank/DDBJ databases">
        <title>Genomic Encyclopedia of Type Strains, Phase III (KMG-III): the genomes of soil and plant-associated and newly described type strains.</title>
        <authorList>
            <person name="Whitman W."/>
        </authorList>
    </citation>
    <scope>NUCLEOTIDE SEQUENCE [LARGE SCALE GENOMIC DNA]</scope>
    <source>
        <strain evidence="1 2">NW12</strain>
    </source>
</reference>
<accession>A0A2T4YTG4</accession>
<keyword evidence="2" id="KW-1185">Reference proteome</keyword>
<dbReference type="EMBL" id="PZZN01000001">
    <property type="protein sequence ID" value="PTM47100.1"/>
    <property type="molecule type" value="Genomic_DNA"/>
</dbReference>
<protein>
    <recommendedName>
        <fullName evidence="3">Lipoprotein</fullName>
    </recommendedName>
</protein>
<proteinExistence type="predicted"/>
<dbReference type="PROSITE" id="PS51257">
    <property type="entry name" value="PROKAR_LIPOPROTEIN"/>
    <property type="match status" value="1"/>
</dbReference>
<comment type="caution">
    <text evidence="1">The sequence shown here is derived from an EMBL/GenBank/DDBJ whole genome shotgun (WGS) entry which is preliminary data.</text>
</comment>
<dbReference type="Proteomes" id="UP000240996">
    <property type="component" value="Unassembled WGS sequence"/>
</dbReference>
<evidence type="ECO:0000313" key="2">
    <source>
        <dbReference type="Proteomes" id="UP000240996"/>
    </source>
</evidence>
<sequence length="228" mass="24191">MRLRRPFRSFEKVRVPVKAPILAVSILALALGGCASKGEIDATGGISAIRTACPTVAVPAATGDITVFDPVTSRDQSAIDVTALMTNVRSTCVDANDPILTNVTFTVQARRARADAARDVVLPYFVTVVRGGSAVVAKRVGRVTLHFDAGQLRAEANAQGTATITRAAATLSADVREKLTRKRKAGDEDAAVDPLSTPEVRQAVLRASFETLVGFQLTADQLKYNATR</sequence>
<gene>
    <name evidence="1" type="ORF">C8J24_0483</name>
</gene>
<name>A0A2T4YTG4_9SPHN</name>
<organism evidence="1 2">
    <name type="scientific">Sphingomonas aerolata</name>
    <dbReference type="NCBI Taxonomy" id="185951"/>
    <lineage>
        <taxon>Bacteria</taxon>
        <taxon>Pseudomonadati</taxon>
        <taxon>Pseudomonadota</taxon>
        <taxon>Alphaproteobacteria</taxon>
        <taxon>Sphingomonadales</taxon>
        <taxon>Sphingomonadaceae</taxon>
        <taxon>Sphingomonas</taxon>
    </lineage>
</organism>
<evidence type="ECO:0008006" key="3">
    <source>
        <dbReference type="Google" id="ProtNLM"/>
    </source>
</evidence>
<dbReference type="AlphaFoldDB" id="A0A2T4YTG4"/>